<name>A0A8J8NCU4_HALGN</name>
<sequence length="81" mass="9356">MIDSLSRKLTMFGEQIACRSIRLMLEIIKSISSLKFQKTINPLNQLQKSSLMIIIQKRIIKTSLLIMEHLQIRCVLQGNTL</sequence>
<evidence type="ECO:0000313" key="1">
    <source>
        <dbReference type="EMBL" id="TNV72631.1"/>
    </source>
</evidence>
<accession>A0A8J8NCU4</accession>
<comment type="caution">
    <text evidence="1">The sequence shown here is derived from an EMBL/GenBank/DDBJ whole genome shotgun (WGS) entry which is preliminary data.</text>
</comment>
<organism evidence="1 2">
    <name type="scientific">Halteria grandinella</name>
    <dbReference type="NCBI Taxonomy" id="5974"/>
    <lineage>
        <taxon>Eukaryota</taxon>
        <taxon>Sar</taxon>
        <taxon>Alveolata</taxon>
        <taxon>Ciliophora</taxon>
        <taxon>Intramacronucleata</taxon>
        <taxon>Spirotrichea</taxon>
        <taxon>Stichotrichia</taxon>
        <taxon>Sporadotrichida</taxon>
        <taxon>Halteriidae</taxon>
        <taxon>Halteria</taxon>
    </lineage>
</organism>
<gene>
    <name evidence="1" type="ORF">FGO68_gene16215</name>
</gene>
<dbReference type="EMBL" id="RRYP01021558">
    <property type="protein sequence ID" value="TNV72631.1"/>
    <property type="molecule type" value="Genomic_DNA"/>
</dbReference>
<reference evidence="1" key="1">
    <citation type="submission" date="2019-06" db="EMBL/GenBank/DDBJ databases">
        <authorList>
            <person name="Zheng W."/>
        </authorList>
    </citation>
    <scope>NUCLEOTIDE SEQUENCE</scope>
    <source>
        <strain evidence="1">QDHG01</strain>
    </source>
</reference>
<dbReference type="AlphaFoldDB" id="A0A8J8NCU4"/>
<keyword evidence="2" id="KW-1185">Reference proteome</keyword>
<protein>
    <submittedName>
        <fullName evidence="1">Uncharacterized protein</fullName>
    </submittedName>
</protein>
<dbReference type="Proteomes" id="UP000785679">
    <property type="component" value="Unassembled WGS sequence"/>
</dbReference>
<evidence type="ECO:0000313" key="2">
    <source>
        <dbReference type="Proteomes" id="UP000785679"/>
    </source>
</evidence>
<proteinExistence type="predicted"/>